<dbReference type="Proteomes" id="UP000537130">
    <property type="component" value="Unassembled WGS sequence"/>
</dbReference>
<dbReference type="SUPFAM" id="SSF54427">
    <property type="entry name" value="NTF2-like"/>
    <property type="match status" value="1"/>
</dbReference>
<gene>
    <name evidence="2" type="ORF">FHR99_000806</name>
</gene>
<dbReference type="InterPro" id="IPR032710">
    <property type="entry name" value="NTF2-like_dom_sf"/>
</dbReference>
<dbReference type="EMBL" id="JACHWY010000001">
    <property type="protein sequence ID" value="MBB3046570.1"/>
    <property type="molecule type" value="Genomic_DNA"/>
</dbReference>
<evidence type="ECO:0000259" key="1">
    <source>
        <dbReference type="Pfam" id="PF12680"/>
    </source>
</evidence>
<dbReference type="EC" id="5.3.3.1" evidence="2"/>
<keyword evidence="3" id="KW-1185">Reference proteome</keyword>
<dbReference type="AlphaFoldDB" id="A0A7W4W342"/>
<name>A0A7W4W342_9GAMM</name>
<evidence type="ECO:0000313" key="3">
    <source>
        <dbReference type="Proteomes" id="UP000537130"/>
    </source>
</evidence>
<keyword evidence="2" id="KW-0413">Isomerase</keyword>
<organism evidence="2 3">
    <name type="scientific">Litorivivens lipolytica</name>
    <dbReference type="NCBI Taxonomy" id="1524264"/>
    <lineage>
        <taxon>Bacteria</taxon>
        <taxon>Pseudomonadati</taxon>
        <taxon>Pseudomonadota</taxon>
        <taxon>Gammaproteobacteria</taxon>
        <taxon>Litorivivens</taxon>
    </lineage>
</organism>
<protein>
    <submittedName>
        <fullName evidence="2">Steroid delta-isomerase</fullName>
        <ecNumber evidence="2">5.3.3.1</ecNumber>
    </submittedName>
</protein>
<dbReference type="InterPro" id="IPR037401">
    <property type="entry name" value="SnoaL-like"/>
</dbReference>
<reference evidence="2 3" key="1">
    <citation type="submission" date="2020-08" db="EMBL/GenBank/DDBJ databases">
        <title>Genomic Encyclopedia of Type Strains, Phase III (KMG-III): the genomes of soil and plant-associated and newly described type strains.</title>
        <authorList>
            <person name="Whitman W."/>
        </authorList>
    </citation>
    <scope>NUCLEOTIDE SEQUENCE [LARGE SCALE GENOMIC DNA]</scope>
    <source>
        <strain evidence="2 3">CECT 8654</strain>
    </source>
</reference>
<comment type="caution">
    <text evidence="2">The sequence shown here is derived from an EMBL/GenBank/DDBJ whole genome shotgun (WGS) entry which is preliminary data.</text>
</comment>
<dbReference type="RefSeq" id="WP_183409259.1">
    <property type="nucleotide sequence ID" value="NZ_JACHWY010000001.1"/>
</dbReference>
<evidence type="ECO:0000313" key="2">
    <source>
        <dbReference type="EMBL" id="MBB3046570.1"/>
    </source>
</evidence>
<dbReference type="GO" id="GO:0004769">
    <property type="term" value="F:steroid Delta-isomerase activity"/>
    <property type="evidence" value="ECO:0007669"/>
    <property type="project" value="UniProtKB-EC"/>
</dbReference>
<dbReference type="Pfam" id="PF12680">
    <property type="entry name" value="SnoaL_2"/>
    <property type="match status" value="1"/>
</dbReference>
<feature type="domain" description="SnoaL-like" evidence="1">
    <location>
        <begin position="13"/>
        <end position="116"/>
    </location>
</feature>
<proteinExistence type="predicted"/>
<dbReference type="Gene3D" id="3.10.450.50">
    <property type="match status" value="1"/>
</dbReference>
<accession>A0A7W4W342</accession>
<sequence length="145" mass="16066">MPASPEQVRAVINHYVQAWKTGDKALLLSIFADDCSWEDPVGAPAFLGHDGISQFWDFAYPQDSARTLTPVPEQIIACGNEGILRFVMQVRVPAENKGLNLLVTDHFVLNDEGKIKTARAFWDESCVSCPDGMEMFVPDMSAAYD</sequence>